<evidence type="ECO:0000256" key="4">
    <source>
        <dbReference type="RuleBase" id="RU003719"/>
    </source>
</evidence>
<dbReference type="InterPro" id="IPR050418">
    <property type="entry name" value="D-iso_2-hydroxyacid_DH_PdxB"/>
</dbReference>
<sequence length="335" mass="37326">MKIVVIQEEIIQTDITPKELTERWKRLEQLPGIDEVVIEVPAHYPNIEQLHTSIGDADAVFGLWIGPDNMNEAFLSQHPNLKYVATLGHGWEKFDTEMTRKRGISISNTIYGSQTIAEYAFALLMDVCHHIGTHDTRIKTIDWSVPENHNEFCKSVTRQIELYDKTIGVIGLGAIGFAFAKMAQGFGMHVLAYSRHKKEGAEYDFIEQVSLDELLARSDFISLHTPHTPATEHMIDQDTIARMKDGVILINTARGALIDEQALADALATGKVLAAGLDVLTDEPPVHGSPLLTAPNTVITGHIAWLTRESRIRAIDMAIDIFRCYLEGHPVSIIN</sequence>
<dbReference type="Pfam" id="PF00389">
    <property type="entry name" value="2-Hacid_dh"/>
    <property type="match status" value="1"/>
</dbReference>
<evidence type="ECO:0000259" key="5">
    <source>
        <dbReference type="Pfam" id="PF00389"/>
    </source>
</evidence>
<dbReference type="EMBL" id="CYXX01000022">
    <property type="protein sequence ID" value="CUN22528.1"/>
    <property type="molecule type" value="Genomic_DNA"/>
</dbReference>
<evidence type="ECO:0000256" key="1">
    <source>
        <dbReference type="ARBA" id="ARBA00005854"/>
    </source>
</evidence>
<keyword evidence="2 4" id="KW-0560">Oxidoreductase</keyword>
<accession>A0A173V9H8</accession>
<comment type="similarity">
    <text evidence="1 4">Belongs to the D-isomer specific 2-hydroxyacid dehydrogenase family.</text>
</comment>
<dbReference type="GO" id="GO:0051287">
    <property type="term" value="F:NAD binding"/>
    <property type="evidence" value="ECO:0007669"/>
    <property type="project" value="InterPro"/>
</dbReference>
<reference evidence="7 8" key="1">
    <citation type="submission" date="2015-09" db="EMBL/GenBank/DDBJ databases">
        <authorList>
            <consortium name="Pathogen Informatics"/>
        </authorList>
    </citation>
    <scope>NUCLEOTIDE SEQUENCE [LARGE SCALE GENOMIC DNA]</scope>
    <source>
        <strain evidence="7 8">2789STDY5608887</strain>
    </source>
</reference>
<dbReference type="PROSITE" id="PS00065">
    <property type="entry name" value="D_2_HYDROXYACID_DH_1"/>
    <property type="match status" value="1"/>
</dbReference>
<dbReference type="SUPFAM" id="SSF52283">
    <property type="entry name" value="Formate/glycerate dehydrogenase catalytic domain-like"/>
    <property type="match status" value="1"/>
</dbReference>
<dbReference type="PROSITE" id="PS00671">
    <property type="entry name" value="D_2_HYDROXYACID_DH_3"/>
    <property type="match status" value="1"/>
</dbReference>
<evidence type="ECO:0000313" key="8">
    <source>
        <dbReference type="Proteomes" id="UP000095453"/>
    </source>
</evidence>
<proteinExistence type="inferred from homology"/>
<dbReference type="PANTHER" id="PTHR43761:SF1">
    <property type="entry name" value="D-ISOMER SPECIFIC 2-HYDROXYACID DEHYDROGENASE CATALYTIC DOMAIN-CONTAINING PROTEIN-RELATED"/>
    <property type="match status" value="1"/>
</dbReference>
<dbReference type="InterPro" id="IPR006140">
    <property type="entry name" value="D-isomer_DH_NAD-bd"/>
</dbReference>
<dbReference type="PROSITE" id="PS00670">
    <property type="entry name" value="D_2_HYDROXYACID_DH_2"/>
    <property type="match status" value="1"/>
</dbReference>
<dbReference type="GO" id="GO:0008465">
    <property type="term" value="F:hydroxypyruvate reductase (NADH) activity"/>
    <property type="evidence" value="ECO:0007669"/>
    <property type="project" value="UniProtKB-EC"/>
</dbReference>
<name>A0A173V9H8_9FIRM</name>
<organism evidence="7 8">
    <name type="scientific">Roseburia inulinivorans</name>
    <dbReference type="NCBI Taxonomy" id="360807"/>
    <lineage>
        <taxon>Bacteria</taxon>
        <taxon>Bacillati</taxon>
        <taxon>Bacillota</taxon>
        <taxon>Clostridia</taxon>
        <taxon>Lachnospirales</taxon>
        <taxon>Lachnospiraceae</taxon>
        <taxon>Roseburia</taxon>
    </lineage>
</organism>
<feature type="domain" description="D-isomer specific 2-hydroxyacid dehydrogenase NAD-binding" evidence="6">
    <location>
        <begin position="121"/>
        <end position="304"/>
    </location>
</feature>
<dbReference type="AlphaFoldDB" id="A0A173V9H8"/>
<dbReference type="Gene3D" id="3.40.50.720">
    <property type="entry name" value="NAD(P)-binding Rossmann-like Domain"/>
    <property type="match status" value="2"/>
</dbReference>
<dbReference type="InterPro" id="IPR006139">
    <property type="entry name" value="D-isomer_2_OHA_DH_cat_dom"/>
</dbReference>
<evidence type="ECO:0000313" key="7">
    <source>
        <dbReference type="EMBL" id="CUN22528.1"/>
    </source>
</evidence>
<dbReference type="InterPro" id="IPR029753">
    <property type="entry name" value="D-isomer_DH_CS"/>
</dbReference>
<dbReference type="PANTHER" id="PTHR43761">
    <property type="entry name" value="D-ISOMER SPECIFIC 2-HYDROXYACID DEHYDROGENASE FAMILY PROTEIN (AFU_ORTHOLOGUE AFUA_1G13630)"/>
    <property type="match status" value="1"/>
</dbReference>
<evidence type="ECO:0000256" key="2">
    <source>
        <dbReference type="ARBA" id="ARBA00023002"/>
    </source>
</evidence>
<dbReference type="Pfam" id="PF02826">
    <property type="entry name" value="2-Hacid_dh_C"/>
    <property type="match status" value="1"/>
</dbReference>
<evidence type="ECO:0000259" key="6">
    <source>
        <dbReference type="Pfam" id="PF02826"/>
    </source>
</evidence>
<dbReference type="InterPro" id="IPR036291">
    <property type="entry name" value="NAD(P)-bd_dom_sf"/>
</dbReference>
<dbReference type="InterPro" id="IPR029752">
    <property type="entry name" value="D-isomer_DH_CS1"/>
</dbReference>
<keyword evidence="3" id="KW-0520">NAD</keyword>
<gene>
    <name evidence="7" type="primary">hprA</name>
    <name evidence="7" type="ORF">ERS852444_02576</name>
</gene>
<protein>
    <submittedName>
        <fullName evidence="7">Glycerate dehydrogenase</fullName>
        <ecNumber evidence="7">1.1.1.29</ecNumber>
    </submittedName>
</protein>
<dbReference type="FunFam" id="3.40.50.720:FF:000203">
    <property type="entry name" value="D-3-phosphoglycerate dehydrogenase (SerA)"/>
    <property type="match status" value="1"/>
</dbReference>
<dbReference type="Proteomes" id="UP000095453">
    <property type="component" value="Unassembled WGS sequence"/>
</dbReference>
<dbReference type="EC" id="1.1.1.29" evidence="7"/>
<feature type="domain" description="D-isomer specific 2-hydroxyacid dehydrogenase catalytic" evidence="5">
    <location>
        <begin position="42"/>
        <end position="330"/>
    </location>
</feature>
<dbReference type="SUPFAM" id="SSF51735">
    <property type="entry name" value="NAD(P)-binding Rossmann-fold domains"/>
    <property type="match status" value="1"/>
</dbReference>
<evidence type="ECO:0000256" key="3">
    <source>
        <dbReference type="ARBA" id="ARBA00023027"/>
    </source>
</evidence>
<dbReference type="RefSeq" id="WP_055170492.1">
    <property type="nucleotide sequence ID" value="NZ_CYXX01000022.1"/>
</dbReference>